<dbReference type="OrthoDB" id="1467641at2"/>
<dbReference type="Proteomes" id="UP000254808">
    <property type="component" value="Chromosome"/>
</dbReference>
<dbReference type="EMBL" id="CP027806">
    <property type="protein sequence ID" value="AXI99715.1"/>
    <property type="molecule type" value="Genomic_DNA"/>
</dbReference>
<gene>
    <name evidence="1" type="ORF">CYPRO_0429</name>
</gene>
<dbReference type="AlphaFoldDB" id="A0A345UGW4"/>
<name>A0A345UGW4_9BACT</name>
<protein>
    <submittedName>
        <fullName evidence="1">Uncharacterized protein</fullName>
    </submittedName>
</protein>
<evidence type="ECO:0000313" key="2">
    <source>
        <dbReference type="Proteomes" id="UP000254808"/>
    </source>
</evidence>
<sequence length="101" mass="11701">MDTDELSTETYNGIIIEAEKFSHDLTLQFGSLASGCKDEEDYLEKSLSLISELRSLDEDELYEVFFAKPPNRQSLNNALDRIVLNIATIRKIPKEQRHYEF</sequence>
<accession>A0A345UGW4</accession>
<reference evidence="1 2" key="1">
    <citation type="submission" date="2018-03" db="EMBL/GenBank/DDBJ databases">
        <title>Phenotypic and genomic properties of Cyclonatronum proteinivorum gen. nov., sp. nov., a haloalkaliphilic bacteroidete from soda lakes possessing Na+-translocating rhodopsin.</title>
        <authorList>
            <person name="Toshchakov S.V."/>
            <person name="Korzhenkov A."/>
            <person name="Samarov N.I."/>
            <person name="Kublanov I.V."/>
            <person name="Muntyan M.S."/>
            <person name="Sorokin D.Y."/>
        </authorList>
    </citation>
    <scope>NUCLEOTIDE SEQUENCE [LARGE SCALE GENOMIC DNA]</scope>
    <source>
        <strain evidence="1 2">Omega</strain>
    </source>
</reference>
<organism evidence="1 2">
    <name type="scientific">Cyclonatronum proteinivorum</name>
    <dbReference type="NCBI Taxonomy" id="1457365"/>
    <lineage>
        <taxon>Bacteria</taxon>
        <taxon>Pseudomonadati</taxon>
        <taxon>Balneolota</taxon>
        <taxon>Balneolia</taxon>
        <taxon>Balneolales</taxon>
        <taxon>Cyclonatronaceae</taxon>
        <taxon>Cyclonatronum</taxon>
    </lineage>
</organism>
<dbReference type="RefSeq" id="WP_114983055.1">
    <property type="nucleotide sequence ID" value="NZ_CP027806.1"/>
</dbReference>
<dbReference type="KEGG" id="cprv:CYPRO_0429"/>
<evidence type="ECO:0000313" key="1">
    <source>
        <dbReference type="EMBL" id="AXI99715.1"/>
    </source>
</evidence>
<proteinExistence type="predicted"/>
<keyword evidence="2" id="KW-1185">Reference proteome</keyword>